<accession>E6SUT6</accession>
<dbReference type="HOGENOM" id="CLU_018718_1_0_10"/>
<feature type="domain" description="Glycoside hydrolase 123 catalytic" evidence="2">
    <location>
        <begin position="249"/>
        <end position="559"/>
    </location>
</feature>
<gene>
    <name evidence="4" type="ordered locus">Bache_2466</name>
</gene>
<dbReference type="InterPro" id="IPR053850">
    <property type="entry name" value="Glyco_hydro_123_N_2"/>
</dbReference>
<dbReference type="AlphaFoldDB" id="E6SUT6"/>
<feature type="signal peptide" evidence="1">
    <location>
        <begin position="1"/>
        <end position="23"/>
    </location>
</feature>
<dbReference type="RefSeq" id="WP_013548020.1">
    <property type="nucleotide sequence ID" value="NC_014933.1"/>
</dbReference>
<keyword evidence="1" id="KW-0732">Signal</keyword>
<dbReference type="STRING" id="693979.Bache_2466"/>
<dbReference type="InterPro" id="IPR017853">
    <property type="entry name" value="GH"/>
</dbReference>
<dbReference type="InterPro" id="IPR025150">
    <property type="entry name" value="GH123_cat"/>
</dbReference>
<dbReference type="eggNOG" id="COG3934">
    <property type="taxonomic scope" value="Bacteria"/>
</dbReference>
<dbReference type="Pfam" id="PF22680">
    <property type="entry name" value="Glyco_hydro_123_N_2"/>
    <property type="match status" value="1"/>
</dbReference>
<dbReference type="Pfam" id="PF13320">
    <property type="entry name" value="GH123_cat"/>
    <property type="match status" value="1"/>
</dbReference>
<organism evidence="4 5">
    <name type="scientific">Bacteroides helcogenes (strain ATCC 35417 / DSM 20613 / JCM 6297 / CCUG 15421 / P 36-108)</name>
    <dbReference type="NCBI Taxonomy" id="693979"/>
    <lineage>
        <taxon>Bacteria</taxon>
        <taxon>Pseudomonadati</taxon>
        <taxon>Bacteroidota</taxon>
        <taxon>Bacteroidia</taxon>
        <taxon>Bacteroidales</taxon>
        <taxon>Bacteroidaceae</taxon>
        <taxon>Bacteroides</taxon>
    </lineage>
</organism>
<keyword evidence="5" id="KW-1185">Reference proteome</keyword>
<evidence type="ECO:0000259" key="2">
    <source>
        <dbReference type="Pfam" id="PF13320"/>
    </source>
</evidence>
<dbReference type="Proteomes" id="UP000008630">
    <property type="component" value="Chromosome"/>
</dbReference>
<feature type="chain" id="PRO_5003211640" evidence="1">
    <location>
        <begin position="24"/>
        <end position="606"/>
    </location>
</feature>
<reference key="1">
    <citation type="submission" date="2010-11" db="EMBL/GenBank/DDBJ databases">
        <title>The complete genome of Bacteroides helcogenes P 36-108.</title>
        <authorList>
            <consortium name="US DOE Joint Genome Institute (JGI-PGF)"/>
            <person name="Lucas S."/>
            <person name="Copeland A."/>
            <person name="Lapidus A."/>
            <person name="Bruce D."/>
            <person name="Goodwin L."/>
            <person name="Pitluck S."/>
            <person name="Kyrpides N."/>
            <person name="Mavromatis K."/>
            <person name="Ivanova N."/>
            <person name="Zeytun A."/>
            <person name="Brettin T."/>
            <person name="Detter J.C."/>
            <person name="Tapia R."/>
            <person name="Han C."/>
            <person name="Land M."/>
            <person name="Hauser L."/>
            <person name="Markowitz V."/>
            <person name="Cheng J.-F."/>
            <person name="Hugenholtz P."/>
            <person name="Woyke T."/>
            <person name="Wu D."/>
            <person name="Gronow S."/>
            <person name="Wellnitz S."/>
            <person name="Brambilla E."/>
            <person name="Klenk H.-P."/>
            <person name="Eisen J.A."/>
        </authorList>
    </citation>
    <scope>NUCLEOTIDE SEQUENCE</scope>
    <source>
        <strain>P 36-108</strain>
    </source>
</reference>
<proteinExistence type="predicted"/>
<protein>
    <submittedName>
        <fullName evidence="4">Uncharacterized protein</fullName>
    </submittedName>
</protein>
<feature type="domain" description="Glycoside hydrolase 123 N-terminal" evidence="3">
    <location>
        <begin position="70"/>
        <end position="216"/>
    </location>
</feature>
<dbReference type="OrthoDB" id="197680at2"/>
<dbReference type="KEGG" id="bhl:Bache_2466"/>
<dbReference type="EMBL" id="CP002352">
    <property type="protein sequence ID" value="ADV44431.1"/>
    <property type="molecule type" value="Genomic_DNA"/>
</dbReference>
<reference evidence="4 5" key="2">
    <citation type="journal article" date="2011" name="Stand. Genomic Sci.">
        <title>Complete genome sequence of Bacteroides helcogenes type strain (P 36-108).</title>
        <authorList>
            <person name="Pati A."/>
            <person name="Gronow S."/>
            <person name="Zeytun A."/>
            <person name="Lapidus A."/>
            <person name="Nolan M."/>
            <person name="Hammon N."/>
            <person name="Deshpande S."/>
            <person name="Cheng J.F."/>
            <person name="Tapia R."/>
            <person name="Han C."/>
            <person name="Goodwin L."/>
            <person name="Pitluck S."/>
            <person name="Liolios K."/>
            <person name="Pagani I."/>
            <person name="Ivanova N."/>
            <person name="Mavromatis K."/>
            <person name="Chen A."/>
            <person name="Palaniappan K."/>
            <person name="Land M."/>
            <person name="Hauser L."/>
            <person name="Chang Y.J."/>
            <person name="Jeffries C.D."/>
            <person name="Detter J.C."/>
            <person name="Brambilla E."/>
            <person name="Rohde M."/>
            <person name="Goker M."/>
            <person name="Woyke T."/>
            <person name="Bristow J."/>
            <person name="Eisen J.A."/>
            <person name="Markowitz V."/>
            <person name="Hugenholtz P."/>
            <person name="Kyrpides N.C."/>
            <person name="Klenk H.P."/>
            <person name="Lucas S."/>
        </authorList>
    </citation>
    <scope>NUCLEOTIDE SEQUENCE [LARGE SCALE GENOMIC DNA]</scope>
    <source>
        <strain evidence="5">ATCC 35417 / DSM 20613 / JCM 6297 / CCUG 15421 / P 36-108</strain>
    </source>
</reference>
<evidence type="ECO:0000259" key="3">
    <source>
        <dbReference type="Pfam" id="PF22680"/>
    </source>
</evidence>
<sequence length="606" mass="69471">MLNYRKKLLLLLLGIMCSVNGWAQTESGITHSGLSTGQPRFPVGSYEELPDPAATNPVLWQNVQGVNLSWGSTDVRYKKEEPAPLPSLCKRMELTAWRGERVAAQWLVWGNRPLRALSFSVKGLTHANKKDRITEDCILTGFVRYVMTDELNKDGKGACGSRPYAAAFDSSLVADPIDPATKELLVPAQNTQGGWVRVWVSRNATPGVYNGTVVVKDGTTELGTLNLTVKVKDRTLPAPSDWKFHLDLWQNPFAIARYHQVEPWSEEHFRIMRPYMELYRDAGGKVITVSIMHKPWNGQTYDYFETMVTWMKKADGTWSFDYTVFDSWIEFMLGLGINKEINCYSMIPWRLSFQYFDQASNRLREVHTKPGEPAYNEMWSTMLKSFAAHLKEKGWFGITHISMDERPMEVMREALKVIRQADPDFKVSLAGALHEELSDELNDYCVPLRMKYPERMIRKRRSEGKVTTFYTSCEEPRPNTFTFSPPAECEWFGWYAAKAGLDGYLRWAYNSWVIEPLVDSRFYTWAAGDTYFVYPGARTSLRFERLISGVQAFEKVRILREEFTRTNNRSALKKIGKALEAFDETALNHIPASEVVSRANRTINSF</sequence>
<dbReference type="SUPFAM" id="SSF51445">
    <property type="entry name" value="(Trans)glycosidases"/>
    <property type="match status" value="1"/>
</dbReference>
<evidence type="ECO:0000256" key="1">
    <source>
        <dbReference type="SAM" id="SignalP"/>
    </source>
</evidence>
<evidence type="ECO:0000313" key="4">
    <source>
        <dbReference type="EMBL" id="ADV44431.1"/>
    </source>
</evidence>
<name>E6SUT6_BACT6</name>
<evidence type="ECO:0000313" key="5">
    <source>
        <dbReference type="Proteomes" id="UP000008630"/>
    </source>
</evidence>